<dbReference type="SUPFAM" id="SSF57756">
    <property type="entry name" value="Retrovirus zinc finger-like domains"/>
    <property type="match status" value="1"/>
</dbReference>
<dbReference type="Gene3D" id="4.10.60.10">
    <property type="entry name" value="Zinc finger, CCHC-type"/>
    <property type="match status" value="1"/>
</dbReference>
<dbReference type="GO" id="GO:0008270">
    <property type="term" value="F:zinc ion binding"/>
    <property type="evidence" value="ECO:0007669"/>
    <property type="project" value="InterPro"/>
</dbReference>
<reference evidence="3" key="2">
    <citation type="submission" date="2023-06" db="EMBL/GenBank/DDBJ databases">
        <authorList>
            <consortium name="Lawrence Berkeley National Laboratory"/>
            <person name="Haridas S."/>
            <person name="Hensen N."/>
            <person name="Bonometti L."/>
            <person name="Westerberg I."/>
            <person name="Brannstrom I.O."/>
            <person name="Guillou S."/>
            <person name="Cros-Aarteil S."/>
            <person name="Calhoun S."/>
            <person name="Kuo A."/>
            <person name="Mondo S."/>
            <person name="Pangilinan J."/>
            <person name="Riley R."/>
            <person name="Labutti K."/>
            <person name="Andreopoulos B."/>
            <person name="Lipzen A."/>
            <person name="Chen C."/>
            <person name="Yanf M."/>
            <person name="Daum C."/>
            <person name="Ng V."/>
            <person name="Clum A."/>
            <person name="Steindorff A."/>
            <person name="Ohm R."/>
            <person name="Martin F."/>
            <person name="Silar P."/>
            <person name="Natvig D."/>
            <person name="Lalanne C."/>
            <person name="Gautier V."/>
            <person name="Ament-Velasquez S.L."/>
            <person name="Kruys A."/>
            <person name="Hutchinson M.I."/>
            <person name="Powell A.J."/>
            <person name="Barry K."/>
            <person name="Miller A.N."/>
            <person name="Grigoriev I.V."/>
            <person name="Debuchy R."/>
            <person name="Gladieux P."/>
            <person name="Thoren M.H."/>
            <person name="Johannesson H."/>
        </authorList>
    </citation>
    <scope>NUCLEOTIDE SEQUENCE</scope>
    <source>
        <strain evidence="3">CBS 314.62</strain>
    </source>
</reference>
<comment type="caution">
    <text evidence="3">The sequence shown here is derived from an EMBL/GenBank/DDBJ whole genome shotgun (WGS) entry which is preliminary data.</text>
</comment>
<dbReference type="GO" id="GO:0003676">
    <property type="term" value="F:nucleic acid binding"/>
    <property type="evidence" value="ECO:0007669"/>
    <property type="project" value="InterPro"/>
</dbReference>
<evidence type="ECO:0000313" key="3">
    <source>
        <dbReference type="EMBL" id="KAK3689697.1"/>
    </source>
</evidence>
<feature type="domain" description="CCHC-type" evidence="2">
    <location>
        <begin position="5"/>
        <end position="21"/>
    </location>
</feature>
<dbReference type="InterPro" id="IPR036875">
    <property type="entry name" value="Znf_CCHC_sf"/>
</dbReference>
<dbReference type="SMART" id="SM00343">
    <property type="entry name" value="ZnF_C2HC"/>
    <property type="match status" value="2"/>
</dbReference>
<feature type="domain" description="CCHC-type" evidence="2">
    <location>
        <begin position="33"/>
        <end position="49"/>
    </location>
</feature>
<dbReference type="AlphaFoldDB" id="A0AAE0XBS3"/>
<evidence type="ECO:0000256" key="1">
    <source>
        <dbReference type="SAM" id="MobiDB-lite"/>
    </source>
</evidence>
<sequence length="165" mass="18036">MANVQCRNCAEYGHMNKDYPWGRSRIFPSSRVKCSNCQEMGHYKSTCSNPPVDEDDACGLDNAGFNNAGFNNGGFDNGAVNIGDADAADGDWGSASARHRLQSISVSTAILARPAASTCSQLEHQIQPTILTPTSILNNNKFANSTRNNNTKQRSQQDRHLKIMR</sequence>
<proteinExistence type="predicted"/>
<dbReference type="Pfam" id="PF00098">
    <property type="entry name" value="zf-CCHC"/>
    <property type="match status" value="1"/>
</dbReference>
<feature type="compositionally biased region" description="Basic and acidic residues" evidence="1">
    <location>
        <begin position="155"/>
        <end position="165"/>
    </location>
</feature>
<name>A0AAE0XBS3_9PEZI</name>
<dbReference type="EMBL" id="JAULSO010000002">
    <property type="protein sequence ID" value="KAK3689697.1"/>
    <property type="molecule type" value="Genomic_DNA"/>
</dbReference>
<evidence type="ECO:0000313" key="4">
    <source>
        <dbReference type="Proteomes" id="UP001270362"/>
    </source>
</evidence>
<feature type="region of interest" description="Disordered" evidence="1">
    <location>
        <begin position="139"/>
        <end position="165"/>
    </location>
</feature>
<organism evidence="3 4">
    <name type="scientific">Podospora appendiculata</name>
    <dbReference type="NCBI Taxonomy" id="314037"/>
    <lineage>
        <taxon>Eukaryota</taxon>
        <taxon>Fungi</taxon>
        <taxon>Dikarya</taxon>
        <taxon>Ascomycota</taxon>
        <taxon>Pezizomycotina</taxon>
        <taxon>Sordariomycetes</taxon>
        <taxon>Sordariomycetidae</taxon>
        <taxon>Sordariales</taxon>
        <taxon>Podosporaceae</taxon>
        <taxon>Podospora</taxon>
    </lineage>
</organism>
<dbReference type="InterPro" id="IPR001878">
    <property type="entry name" value="Znf_CCHC"/>
</dbReference>
<dbReference type="Proteomes" id="UP001270362">
    <property type="component" value="Unassembled WGS sequence"/>
</dbReference>
<protein>
    <recommendedName>
        <fullName evidence="2">CCHC-type domain-containing protein</fullName>
    </recommendedName>
</protein>
<accession>A0AAE0XBS3</accession>
<reference evidence="3" key="1">
    <citation type="journal article" date="2023" name="Mol. Phylogenet. Evol.">
        <title>Genome-scale phylogeny and comparative genomics of the fungal order Sordariales.</title>
        <authorList>
            <person name="Hensen N."/>
            <person name="Bonometti L."/>
            <person name="Westerberg I."/>
            <person name="Brannstrom I.O."/>
            <person name="Guillou S."/>
            <person name="Cros-Aarteil S."/>
            <person name="Calhoun S."/>
            <person name="Haridas S."/>
            <person name="Kuo A."/>
            <person name="Mondo S."/>
            <person name="Pangilinan J."/>
            <person name="Riley R."/>
            <person name="LaButti K."/>
            <person name="Andreopoulos B."/>
            <person name="Lipzen A."/>
            <person name="Chen C."/>
            <person name="Yan M."/>
            <person name="Daum C."/>
            <person name="Ng V."/>
            <person name="Clum A."/>
            <person name="Steindorff A."/>
            <person name="Ohm R.A."/>
            <person name="Martin F."/>
            <person name="Silar P."/>
            <person name="Natvig D.O."/>
            <person name="Lalanne C."/>
            <person name="Gautier V."/>
            <person name="Ament-Velasquez S.L."/>
            <person name="Kruys A."/>
            <person name="Hutchinson M.I."/>
            <person name="Powell A.J."/>
            <person name="Barry K."/>
            <person name="Miller A.N."/>
            <person name="Grigoriev I.V."/>
            <person name="Debuchy R."/>
            <person name="Gladieux P."/>
            <person name="Hiltunen Thoren M."/>
            <person name="Johannesson H."/>
        </authorList>
    </citation>
    <scope>NUCLEOTIDE SEQUENCE</scope>
    <source>
        <strain evidence="3">CBS 314.62</strain>
    </source>
</reference>
<keyword evidence="4" id="KW-1185">Reference proteome</keyword>
<evidence type="ECO:0000259" key="2">
    <source>
        <dbReference type="SMART" id="SM00343"/>
    </source>
</evidence>
<feature type="compositionally biased region" description="Polar residues" evidence="1">
    <location>
        <begin position="139"/>
        <end position="154"/>
    </location>
</feature>
<gene>
    <name evidence="3" type="ORF">B0T22DRAFT_177130</name>
</gene>